<protein>
    <submittedName>
        <fullName evidence="1">Uncharacterized protein</fullName>
    </submittedName>
</protein>
<comment type="caution">
    <text evidence="1">The sequence shown here is derived from an EMBL/GenBank/DDBJ whole genome shotgun (WGS) entry which is preliminary data.</text>
</comment>
<gene>
    <name evidence="1" type="ORF">KIN20_034037</name>
</gene>
<proteinExistence type="predicted"/>
<evidence type="ECO:0000313" key="1">
    <source>
        <dbReference type="EMBL" id="KAJ1371985.1"/>
    </source>
</evidence>
<dbReference type="AlphaFoldDB" id="A0AAD5R9P3"/>
<dbReference type="EMBL" id="JAHQIW010007074">
    <property type="protein sequence ID" value="KAJ1371985.1"/>
    <property type="molecule type" value="Genomic_DNA"/>
</dbReference>
<sequence>MRKIYKSRQKSGVASKGINTSILRSIHTKGDDCVRKKRIENVLLEAASPMKITTLLCYIQTESVNMLFDYVRLPPHLVDQPSRKAHYMLGQRILISILYYALHDAIPSDYLQ</sequence>
<accession>A0AAD5R9P3</accession>
<organism evidence="1 2">
    <name type="scientific">Parelaphostrongylus tenuis</name>
    <name type="common">Meningeal worm</name>
    <dbReference type="NCBI Taxonomy" id="148309"/>
    <lineage>
        <taxon>Eukaryota</taxon>
        <taxon>Metazoa</taxon>
        <taxon>Ecdysozoa</taxon>
        <taxon>Nematoda</taxon>
        <taxon>Chromadorea</taxon>
        <taxon>Rhabditida</taxon>
        <taxon>Rhabditina</taxon>
        <taxon>Rhabditomorpha</taxon>
        <taxon>Strongyloidea</taxon>
        <taxon>Metastrongylidae</taxon>
        <taxon>Parelaphostrongylus</taxon>
    </lineage>
</organism>
<keyword evidence="2" id="KW-1185">Reference proteome</keyword>
<dbReference type="Proteomes" id="UP001196413">
    <property type="component" value="Unassembled WGS sequence"/>
</dbReference>
<name>A0AAD5R9P3_PARTN</name>
<reference evidence="1" key="1">
    <citation type="submission" date="2021-06" db="EMBL/GenBank/DDBJ databases">
        <title>Parelaphostrongylus tenuis whole genome reference sequence.</title>
        <authorList>
            <person name="Garwood T.J."/>
            <person name="Larsen P.A."/>
            <person name="Fountain-Jones N.M."/>
            <person name="Garbe J.R."/>
            <person name="Macchietto M.G."/>
            <person name="Kania S.A."/>
            <person name="Gerhold R.W."/>
            <person name="Richards J.E."/>
            <person name="Wolf T.M."/>
        </authorList>
    </citation>
    <scope>NUCLEOTIDE SEQUENCE</scope>
    <source>
        <strain evidence="1">MNPRO001-30</strain>
        <tissue evidence="1">Meninges</tissue>
    </source>
</reference>
<evidence type="ECO:0000313" key="2">
    <source>
        <dbReference type="Proteomes" id="UP001196413"/>
    </source>
</evidence>